<evidence type="ECO:0000313" key="2">
    <source>
        <dbReference type="Proteomes" id="UP000604046"/>
    </source>
</evidence>
<comment type="caution">
    <text evidence="1">The sequence shown here is derived from an EMBL/GenBank/DDBJ whole genome shotgun (WGS) entry which is preliminary data.</text>
</comment>
<name>A0A812QQT9_9DINO</name>
<accession>A0A812QQT9</accession>
<evidence type="ECO:0008006" key="3">
    <source>
        <dbReference type="Google" id="ProtNLM"/>
    </source>
</evidence>
<sequence>MKPRMYSMACSVAGGDPTTKFTYDRLLSMGLLAGQPLLEISPEGVITVAPANSLSEVFNTLHVNGTQRKAFTLGCRVFGLFPDASLPPVRDTVCWVSQTVKAIAVPDHAATSEALCRARCRDDSKCASYQFAADATQNVTECRRYDVRADGSPATVMAKITNCTDEGTCVHVSHSDWYLAGQYCPVGRDAVGGGIIYLREHVTPEDRVYMRDAPLECGAGKSALLATSGHDFINKELGLFELRGTRYACVESNSVNYSPNPCSTADLAWVEEQEQNEEGVPALVFDDPGTAEPQDFWLHPCDCAPPAWGTNFPVDPTMFENLPANSSNVYIPLPFSIVTGQLVCPSRQLLEGAVGVHFQSEEEALERSDCEARCREQEACAFFWHGTQHGATTCRLFRGCDNLVREFSLEGDLQAMPRTPSCAISDAAKCWATTLRRSFLTTAYRAGGELPTETGTPSLPPKPADPPAEGMIAWYKSEDAGSVWNNAVSRHTSKAGRCAKDTVTRRVAAGYGADRPVTYIQGSKDSQYRFGGILRPSHTICSITRYTQGGGDRILQMGNDGKNWLHGHWKGSVGVAFYKDAWLTKNENNGYPKDSLDWVALCGTNGARRAYDSRTPEPQNTAIAGSNTQFNTTEELWINKNIGGLTDWAVMEIITWERVLSEDEMLASLAYLKWKLRAGSALELAEHLATDTENNFAAFGKQDRSGTASESFQATLANGYKADLTGWTHLREYARGFIGYGSGAVASAVIKGLTPGSKYAYNVYMQSWNDGLIHEGKVTVNHDWQWGRARVTKLRDARFAGVAVATTSGEIVFKFTGKTDRVHLSGIAIARVGPSALLKPIDPPSSGMVAWYKSEDAGSLWPSSVGGFMGRAMHNGVFRKVSAGFGADRPVTYIQGDTSRAFRFDKILTPLHTVCSVTRYVSENQNRILTVASPSEWLHGNRKGYVGVARHNDVWLTESAPANNSNVRDWVVMCGTNGGKLAYDSLWNYKENKAIRTTTSQLPTTEEIFVNKGDFSLSDFAVMELITWDRKLSKAEMWDSMEYLMWKLRAGAVREVSEHLSPFSERNFVSFAEPELSNVQDQSFQANLANGYTATMLGWIKTRAPHGFVRNADGKATAVVSGLKPAAMYVYQLHMRMTIEDNMGKCRIVLNHGPIAFTFQGNAIIPRFEGVAKANPRGELHFEFEREDSHCVLSGIAVAATSGPVAFLGEATSLSSSRAATREGAATEFLQGFRYLQLYQDCDTISAGRG</sequence>
<keyword evidence="2" id="KW-1185">Reference proteome</keyword>
<proteinExistence type="predicted"/>
<reference evidence="1" key="1">
    <citation type="submission" date="2021-02" db="EMBL/GenBank/DDBJ databases">
        <authorList>
            <person name="Dougan E. K."/>
            <person name="Rhodes N."/>
            <person name="Thang M."/>
            <person name="Chan C."/>
        </authorList>
    </citation>
    <scope>NUCLEOTIDE SEQUENCE</scope>
</reference>
<dbReference type="Proteomes" id="UP000604046">
    <property type="component" value="Unassembled WGS sequence"/>
</dbReference>
<evidence type="ECO:0000313" key="1">
    <source>
        <dbReference type="EMBL" id="CAE7399093.1"/>
    </source>
</evidence>
<dbReference type="AlphaFoldDB" id="A0A812QQT9"/>
<organism evidence="1 2">
    <name type="scientific">Symbiodinium natans</name>
    <dbReference type="NCBI Taxonomy" id="878477"/>
    <lineage>
        <taxon>Eukaryota</taxon>
        <taxon>Sar</taxon>
        <taxon>Alveolata</taxon>
        <taxon>Dinophyceae</taxon>
        <taxon>Suessiales</taxon>
        <taxon>Symbiodiniaceae</taxon>
        <taxon>Symbiodinium</taxon>
    </lineage>
</organism>
<protein>
    <recommendedName>
        <fullName evidence="3">Apple domain-containing protein</fullName>
    </recommendedName>
</protein>
<dbReference type="EMBL" id="CAJNDS010002262">
    <property type="protein sequence ID" value="CAE7399093.1"/>
    <property type="molecule type" value="Genomic_DNA"/>
</dbReference>
<gene>
    <name evidence="1" type="ORF">SNAT2548_LOCUS21726</name>
</gene>